<feature type="compositionally biased region" description="Polar residues" evidence="1">
    <location>
        <begin position="314"/>
        <end position="329"/>
    </location>
</feature>
<feature type="compositionally biased region" description="Acidic residues" evidence="1">
    <location>
        <begin position="145"/>
        <end position="170"/>
    </location>
</feature>
<evidence type="ECO:0000313" key="2">
    <source>
        <dbReference type="EMBL" id="GAV85727.1"/>
    </source>
</evidence>
<dbReference type="OrthoDB" id="1925835at2759"/>
<dbReference type="InterPro" id="IPR039300">
    <property type="entry name" value="JASON"/>
</dbReference>
<protein>
    <submittedName>
        <fullName evidence="2">Uncharacterized protein</fullName>
    </submittedName>
</protein>
<comment type="caution">
    <text evidence="2">The sequence shown here is derived from an EMBL/GenBank/DDBJ whole genome shotgun (WGS) entry which is preliminary data.</text>
</comment>
<dbReference type="Proteomes" id="UP000187406">
    <property type="component" value="Unassembled WGS sequence"/>
</dbReference>
<dbReference type="FunCoup" id="A0A1Q3CZR8">
    <property type="interactions" value="1053"/>
</dbReference>
<feature type="region of interest" description="Disordered" evidence="1">
    <location>
        <begin position="15"/>
        <end position="170"/>
    </location>
</feature>
<dbReference type="EMBL" id="BDDD01003656">
    <property type="protein sequence ID" value="GAV85727.1"/>
    <property type="molecule type" value="Genomic_DNA"/>
</dbReference>
<feature type="compositionally biased region" description="Polar residues" evidence="1">
    <location>
        <begin position="385"/>
        <end position="397"/>
    </location>
</feature>
<dbReference type="PANTHER" id="PTHR33318:SF4">
    <property type="entry name" value="OS04G0511700 PROTEIN"/>
    <property type="match status" value="1"/>
</dbReference>
<proteinExistence type="predicted"/>
<dbReference type="AlphaFoldDB" id="A0A1Q3CZR8"/>
<feature type="compositionally biased region" description="Low complexity" evidence="1">
    <location>
        <begin position="295"/>
        <end position="313"/>
    </location>
</feature>
<dbReference type="InParanoid" id="A0A1Q3CZR8"/>
<dbReference type="STRING" id="3775.A0A1Q3CZR8"/>
<evidence type="ECO:0000313" key="3">
    <source>
        <dbReference type="Proteomes" id="UP000187406"/>
    </source>
</evidence>
<name>A0A1Q3CZR8_CEPFO</name>
<organism evidence="2 3">
    <name type="scientific">Cephalotus follicularis</name>
    <name type="common">Albany pitcher plant</name>
    <dbReference type="NCBI Taxonomy" id="3775"/>
    <lineage>
        <taxon>Eukaryota</taxon>
        <taxon>Viridiplantae</taxon>
        <taxon>Streptophyta</taxon>
        <taxon>Embryophyta</taxon>
        <taxon>Tracheophyta</taxon>
        <taxon>Spermatophyta</taxon>
        <taxon>Magnoliopsida</taxon>
        <taxon>eudicotyledons</taxon>
        <taxon>Gunneridae</taxon>
        <taxon>Pentapetalae</taxon>
        <taxon>rosids</taxon>
        <taxon>fabids</taxon>
        <taxon>Oxalidales</taxon>
        <taxon>Cephalotaceae</taxon>
        <taxon>Cephalotus</taxon>
    </lineage>
</organism>
<dbReference type="PANTHER" id="PTHR33318">
    <property type="entry name" value="ASPARTYL/GLUTAMYL-TRNA(ASN/GLN) AMIDOTRANSFERASE SUBUNIT"/>
    <property type="match status" value="1"/>
</dbReference>
<accession>A0A1Q3CZR8</accession>
<sequence length="425" mass="47503">MGCFLACFGSSKHGKRRNQRHKVLPGNQRNASYNSVQSAVSLPQDYPEKPICPVPEIQDKPENQPSSTSRKKVTFDSNVKTYEHVFPHEGADFLAKNEEGSEEEKGAEGNLAKSSRSHSSSEESSITSSSGTYPTNHRYQNCRDSDDELGYEESDLDDDDNDDDYGELDYVDFDENYDDKILESMTRSYGAKTSMVVGGLPEEELKSTGLNRTAQDRSGYVHPVLNPVENLTQWKTVKAKEIPQLKQQKENINLEQESWISFKELSFDFESKFDYQPKKSNQDVAVDASLSNWLSSSESTPVNNTSTVGSSTTFMPEQSVLQGSTSPRSYQDRPILGALTVEELKQFSASSSLRKSPSRSPDDMPIIGTVGTYWNHTGSAKDSDSANSFKGIPNTTSKYREDKRVNWHSTPFEKRLDRALNRGAA</sequence>
<dbReference type="GO" id="GO:0007142">
    <property type="term" value="P:male meiosis II"/>
    <property type="evidence" value="ECO:0007669"/>
    <property type="project" value="InterPro"/>
</dbReference>
<gene>
    <name evidence="2" type="ORF">CFOL_v3_29161</name>
</gene>
<keyword evidence="3" id="KW-1185">Reference proteome</keyword>
<evidence type="ECO:0000256" key="1">
    <source>
        <dbReference type="SAM" id="MobiDB-lite"/>
    </source>
</evidence>
<feature type="compositionally biased region" description="Polar residues" evidence="1">
    <location>
        <begin position="27"/>
        <end position="41"/>
    </location>
</feature>
<reference evidence="3" key="1">
    <citation type="submission" date="2016-04" db="EMBL/GenBank/DDBJ databases">
        <title>Cephalotus genome sequencing.</title>
        <authorList>
            <person name="Fukushima K."/>
            <person name="Hasebe M."/>
            <person name="Fang X."/>
        </authorList>
    </citation>
    <scope>NUCLEOTIDE SEQUENCE [LARGE SCALE GENOMIC DNA]</scope>
    <source>
        <strain evidence="3">cv. St1</strain>
    </source>
</reference>
<feature type="region of interest" description="Disordered" evidence="1">
    <location>
        <begin position="378"/>
        <end position="397"/>
    </location>
</feature>
<feature type="region of interest" description="Disordered" evidence="1">
    <location>
        <begin position="295"/>
        <end position="331"/>
    </location>
</feature>
<feature type="compositionally biased region" description="Basic and acidic residues" evidence="1">
    <location>
        <begin position="81"/>
        <end position="107"/>
    </location>
</feature>